<dbReference type="AlphaFoldDB" id="A0A9N9CNL2"/>
<keyword evidence="10" id="KW-0238">DNA-binding</keyword>
<dbReference type="Pfam" id="PF02407">
    <property type="entry name" value="Viral_Rep"/>
    <property type="match status" value="1"/>
</dbReference>
<gene>
    <name evidence="12" type="ORF">AMORRO_LOCUS8107</name>
</gene>
<sequence>FDEFKKLGLTHYVGGYESTSTGRLHVQLYFQFKQRMTYKKVKEMFDDHPMTFPEKLYGNSDENRNYVMKKYNRCKVHSSCKCDYQDLDQICELCDETCKQSRTLSRWSEPWIENLNEDEKQKLVGVWEFGDYRFLTANGEGDKEISELKKDEFNALTEASKDLVDGMSPIEIFKKYHNRITTWTSNWFSLKQIAIELQPKIEYVSTFKPENFEISEIMQKWVNENLNQKQDRYRSLLVIGEARIGKTKWARCHGKHIFWRSEKNLEKWDVEAKYIVLDDITWNDGTLINLNQT</sequence>
<accession>A0A9N9CNL2</accession>
<dbReference type="GO" id="GO:0016888">
    <property type="term" value="F:DNA endonuclease activity, producing 5'-phosphomonoesters"/>
    <property type="evidence" value="ECO:0007669"/>
    <property type="project" value="InterPro"/>
</dbReference>
<reference evidence="12" key="1">
    <citation type="submission" date="2021-06" db="EMBL/GenBank/DDBJ databases">
        <authorList>
            <person name="Kallberg Y."/>
            <person name="Tangrot J."/>
            <person name="Rosling A."/>
        </authorList>
    </citation>
    <scope>NUCLEOTIDE SEQUENCE</scope>
    <source>
        <strain evidence="12">CL551</strain>
    </source>
</reference>
<dbReference type="Proteomes" id="UP000789342">
    <property type="component" value="Unassembled WGS sequence"/>
</dbReference>
<keyword evidence="3" id="KW-0235">DNA replication</keyword>
<evidence type="ECO:0000256" key="2">
    <source>
        <dbReference type="ARBA" id="ARBA00022695"/>
    </source>
</evidence>
<dbReference type="GO" id="GO:0016779">
    <property type="term" value="F:nucleotidyltransferase activity"/>
    <property type="evidence" value="ECO:0007669"/>
    <property type="project" value="UniProtKB-KW"/>
</dbReference>
<dbReference type="InterPro" id="IPR022692">
    <property type="entry name" value="Gemini_AL1_REP_central"/>
</dbReference>
<evidence type="ECO:0000256" key="1">
    <source>
        <dbReference type="ARBA" id="ARBA00022679"/>
    </source>
</evidence>
<evidence type="ECO:0000256" key="7">
    <source>
        <dbReference type="ARBA" id="ARBA00022759"/>
    </source>
</evidence>
<evidence type="ECO:0000256" key="8">
    <source>
        <dbReference type="ARBA" id="ARBA00022801"/>
    </source>
</evidence>
<dbReference type="GO" id="GO:0006260">
    <property type="term" value="P:DNA replication"/>
    <property type="evidence" value="ECO:0007669"/>
    <property type="project" value="UniProtKB-KW"/>
</dbReference>
<comment type="caution">
    <text evidence="12">The sequence shown here is derived from an EMBL/GenBank/DDBJ whole genome shotgun (WGS) entry which is preliminary data.</text>
</comment>
<keyword evidence="2" id="KW-0548">Nucleotidyltransferase</keyword>
<evidence type="ECO:0000256" key="4">
    <source>
        <dbReference type="ARBA" id="ARBA00022722"/>
    </source>
</evidence>
<feature type="non-terminal residue" evidence="12">
    <location>
        <position position="1"/>
    </location>
</feature>
<evidence type="ECO:0000256" key="5">
    <source>
        <dbReference type="ARBA" id="ARBA00022723"/>
    </source>
</evidence>
<dbReference type="PROSITE" id="PS52020">
    <property type="entry name" value="CRESS_DNA_REP"/>
    <property type="match status" value="1"/>
</dbReference>
<evidence type="ECO:0000256" key="10">
    <source>
        <dbReference type="ARBA" id="ARBA00023125"/>
    </source>
</evidence>
<dbReference type="GO" id="GO:0000166">
    <property type="term" value="F:nucleotide binding"/>
    <property type="evidence" value="ECO:0007669"/>
    <property type="project" value="UniProtKB-KW"/>
</dbReference>
<evidence type="ECO:0000256" key="9">
    <source>
        <dbReference type="ARBA" id="ARBA00023124"/>
    </source>
</evidence>
<evidence type="ECO:0000256" key="6">
    <source>
        <dbReference type="ARBA" id="ARBA00022741"/>
    </source>
</evidence>
<dbReference type="GO" id="GO:0046872">
    <property type="term" value="F:metal ion binding"/>
    <property type="evidence" value="ECO:0007669"/>
    <property type="project" value="UniProtKB-KW"/>
</dbReference>
<evidence type="ECO:0000313" key="13">
    <source>
        <dbReference type="Proteomes" id="UP000789342"/>
    </source>
</evidence>
<protein>
    <submittedName>
        <fullName evidence="12">857_t:CDS:1</fullName>
    </submittedName>
</protein>
<proteinExistence type="predicted"/>
<dbReference type="Gene3D" id="3.40.1310.20">
    <property type="match status" value="1"/>
</dbReference>
<dbReference type="EMBL" id="CAJVPV010006663">
    <property type="protein sequence ID" value="CAG8608429.1"/>
    <property type="molecule type" value="Genomic_DNA"/>
</dbReference>
<keyword evidence="8" id="KW-0378">Hydrolase</keyword>
<organism evidence="12 13">
    <name type="scientific">Acaulospora morrowiae</name>
    <dbReference type="NCBI Taxonomy" id="94023"/>
    <lineage>
        <taxon>Eukaryota</taxon>
        <taxon>Fungi</taxon>
        <taxon>Fungi incertae sedis</taxon>
        <taxon>Mucoromycota</taxon>
        <taxon>Glomeromycotina</taxon>
        <taxon>Glomeromycetes</taxon>
        <taxon>Diversisporales</taxon>
        <taxon>Acaulosporaceae</taxon>
        <taxon>Acaulospora</taxon>
    </lineage>
</organism>
<keyword evidence="6" id="KW-0547">Nucleotide-binding</keyword>
<keyword evidence="1" id="KW-0808">Transferase</keyword>
<keyword evidence="13" id="KW-1185">Reference proteome</keyword>
<dbReference type="GO" id="GO:0003677">
    <property type="term" value="F:DNA binding"/>
    <property type="evidence" value="ECO:0007669"/>
    <property type="project" value="UniProtKB-KW"/>
</dbReference>
<evidence type="ECO:0000313" key="12">
    <source>
        <dbReference type="EMBL" id="CAG8608429.1"/>
    </source>
</evidence>
<dbReference type="InterPro" id="IPR049912">
    <property type="entry name" value="CRESS_DNA_REP"/>
</dbReference>
<dbReference type="OrthoDB" id="2427354at2759"/>
<keyword evidence="4" id="KW-0540">Nuclease</keyword>
<evidence type="ECO:0000256" key="3">
    <source>
        <dbReference type="ARBA" id="ARBA00022705"/>
    </source>
</evidence>
<dbReference type="Pfam" id="PF08283">
    <property type="entry name" value="Gemini_AL1_M"/>
    <property type="match status" value="1"/>
</dbReference>
<feature type="domain" description="CRESS-DNA virus Rep endonuclease" evidence="11">
    <location>
        <begin position="1"/>
        <end position="81"/>
    </location>
</feature>
<keyword evidence="7" id="KW-0255">Endonuclease</keyword>
<keyword evidence="9" id="KW-0190">Covalent protein-DNA linkage</keyword>
<keyword evidence="5" id="KW-0479">Metal-binding</keyword>
<name>A0A9N9CNL2_9GLOM</name>
<evidence type="ECO:0000259" key="11">
    <source>
        <dbReference type="PROSITE" id="PS52020"/>
    </source>
</evidence>